<dbReference type="PANTHER" id="PTHR43330">
    <property type="entry name" value="METHIONINE AMINOPEPTIDASE"/>
    <property type="match status" value="1"/>
</dbReference>
<dbReference type="PROSITE" id="PS00497">
    <property type="entry name" value="TYROSINASE_1"/>
    <property type="match status" value="1"/>
</dbReference>
<keyword evidence="5 9" id="KW-0863">Zinc-finger</keyword>
<reference evidence="11" key="2">
    <citation type="submission" date="2022-06" db="UniProtKB">
        <authorList>
            <consortium name="EnsemblMetazoa"/>
        </authorList>
    </citation>
    <scope>IDENTIFICATION</scope>
    <source>
        <strain evidence="11">PS312</strain>
    </source>
</reference>
<accession>A0A2A6CB80</accession>
<dbReference type="EnsemblMetazoa" id="PPA07260.1">
    <property type="protein sequence ID" value="PPA07260.1"/>
    <property type="gene ID" value="WBGene00096814"/>
</dbReference>
<dbReference type="InterPro" id="IPR002227">
    <property type="entry name" value="Tyrosinase_Cu-bd"/>
</dbReference>
<feature type="binding site" evidence="8">
    <location>
        <position position="312"/>
    </location>
    <ligand>
        <name>Zn(2+)</name>
        <dbReference type="ChEBI" id="CHEBI:29105"/>
        <label>4</label>
        <note>catalytic</note>
    </ligand>
</feature>
<comment type="cofactor">
    <cofactor evidence="8">
        <name>Zn(2+)</name>
        <dbReference type="ChEBI" id="CHEBI:29105"/>
    </cofactor>
    <cofactor evidence="8">
        <name>Co(2+)</name>
        <dbReference type="ChEBI" id="CHEBI:48828"/>
    </cofactor>
    <cofactor evidence="8">
        <name>Mn(2+)</name>
        <dbReference type="ChEBI" id="CHEBI:29035"/>
    </cofactor>
    <cofactor evidence="8">
        <name>Fe(2+)</name>
        <dbReference type="ChEBI" id="CHEBI:29033"/>
    </cofactor>
    <text evidence="8">Binds 2 divalent metal cations per subunit. Has a high-affinity and a low affinity metal-binding site. The true nature of the physiological cofactor is under debate. The enzyme is active with zinc, cobalt, manganese or divalent iron ions. Has high activity with zinc; zinc cofactor is transferred into the active site region by the ZNG1 zinc chaperone.</text>
</comment>
<dbReference type="Gene3D" id="1.10.1280.10">
    <property type="entry name" value="Di-copper center containing domain from catechol oxidase"/>
    <property type="match status" value="1"/>
</dbReference>
<accession>A0A8R1U785</accession>
<dbReference type="PROSITE" id="PS00498">
    <property type="entry name" value="TYROSINASE_2"/>
    <property type="match status" value="1"/>
</dbReference>
<reference evidence="12" key="1">
    <citation type="journal article" date="2008" name="Nat. Genet.">
        <title>The Pristionchus pacificus genome provides a unique perspective on nematode lifestyle and parasitism.</title>
        <authorList>
            <person name="Dieterich C."/>
            <person name="Clifton S.W."/>
            <person name="Schuster L.N."/>
            <person name="Chinwalla A."/>
            <person name="Delehaunty K."/>
            <person name="Dinkelacker I."/>
            <person name="Fulton L."/>
            <person name="Fulton R."/>
            <person name="Godfrey J."/>
            <person name="Minx P."/>
            <person name="Mitreva M."/>
            <person name="Roeseler W."/>
            <person name="Tian H."/>
            <person name="Witte H."/>
            <person name="Yang S.P."/>
            <person name="Wilson R.K."/>
            <person name="Sommer R.J."/>
        </authorList>
    </citation>
    <scope>NUCLEOTIDE SEQUENCE [LARGE SCALE GENOMIC DNA]</scope>
    <source>
        <strain evidence="12">PS312</strain>
    </source>
</reference>
<evidence type="ECO:0000313" key="12">
    <source>
        <dbReference type="Proteomes" id="UP000005239"/>
    </source>
</evidence>
<dbReference type="GO" id="GO:0005829">
    <property type="term" value="C:cytosol"/>
    <property type="evidence" value="ECO:0000318"/>
    <property type="project" value="GO_Central"/>
</dbReference>
<dbReference type="PRINTS" id="PR00092">
    <property type="entry name" value="TYROSINASE"/>
</dbReference>
<feature type="binding site" evidence="8">
    <location>
        <position position="343"/>
    </location>
    <ligand>
        <name>Zn(2+)</name>
        <dbReference type="ChEBI" id="CHEBI:29105"/>
        <label>3</label>
    </ligand>
</feature>
<dbReference type="AlphaFoldDB" id="A0A2A6CB80"/>
<keyword evidence="12" id="KW-1185">Reference proteome</keyword>
<dbReference type="GO" id="GO:0008270">
    <property type="term" value="F:zinc ion binding"/>
    <property type="evidence" value="ECO:0007669"/>
    <property type="project" value="UniProtKB-KW"/>
</dbReference>
<keyword evidence="2 8" id="KW-0963">Cytoplasm</keyword>
<name>A0A2A6CB80_PRIPA</name>
<feature type="binding site" evidence="8">
    <location>
        <position position="286"/>
    </location>
    <ligand>
        <name>a protein</name>
        <dbReference type="ChEBI" id="CHEBI:16541"/>
    </ligand>
    <ligandPart>
        <name>N-terminal L-methionine residue</name>
        <dbReference type="ChEBI" id="CHEBI:64731"/>
    </ligandPart>
</feature>
<feature type="binding site" evidence="8">
    <location>
        <position position="204"/>
    </location>
    <ligand>
        <name>Zn(2+)</name>
        <dbReference type="ChEBI" id="CHEBI:29105"/>
        <label>3</label>
    </ligand>
</feature>
<evidence type="ECO:0000256" key="5">
    <source>
        <dbReference type="ARBA" id="ARBA00022771"/>
    </source>
</evidence>
<keyword evidence="3 8" id="KW-0645">Protease</keyword>
<feature type="binding site" evidence="8">
    <location>
        <position position="343"/>
    </location>
    <ligand>
        <name>Zn(2+)</name>
        <dbReference type="ChEBI" id="CHEBI:29105"/>
        <label>4</label>
        <note>catalytic</note>
    </ligand>
</feature>
<comment type="similarity">
    <text evidence="8 9">Belongs to the peptidase M24A family. Methionine aminopeptidase type 1 subfamily.</text>
</comment>
<dbReference type="InterPro" id="IPR002467">
    <property type="entry name" value="Pept_M24A_MAP1"/>
</dbReference>
<keyword evidence="4 8" id="KW-0479">Metal-binding</keyword>
<dbReference type="InterPro" id="IPR000994">
    <property type="entry name" value="Pept_M24"/>
</dbReference>
<evidence type="ECO:0000256" key="6">
    <source>
        <dbReference type="ARBA" id="ARBA00022801"/>
    </source>
</evidence>
<proteinExistence type="inferred from homology"/>
<dbReference type="SUPFAM" id="SSF48056">
    <property type="entry name" value="Di-copper centre-containing domain"/>
    <property type="match status" value="1"/>
</dbReference>
<keyword evidence="6 8" id="KW-0378">Hydrolase</keyword>
<evidence type="ECO:0000256" key="10">
    <source>
        <dbReference type="RuleBase" id="RU003653"/>
    </source>
</evidence>
<dbReference type="SUPFAM" id="SSF55920">
    <property type="entry name" value="Creatinase/aminopeptidase"/>
    <property type="match status" value="1"/>
</dbReference>
<dbReference type="HAMAP" id="MF_01974">
    <property type="entry name" value="MetAP_1"/>
    <property type="match status" value="1"/>
</dbReference>
<evidence type="ECO:0000313" key="11">
    <source>
        <dbReference type="EnsemblMetazoa" id="PPA07260.1"/>
    </source>
</evidence>
<dbReference type="PROSITE" id="PS00680">
    <property type="entry name" value="MAP_1"/>
    <property type="match status" value="1"/>
</dbReference>
<sequence length="1096" mass="124664">MAAVMEGRLCQGIDCKQPAKLRCPTCIKMKLPDAFFCNQVCFKDNWNIHKTMHIDADLDYNPWPYFKFSGGIRPHRQSPRRAVPEAIVRPDYALHPEGVSFGEQQARNNRIVKVLNDEEKEGLKVACKLGRECLDEAARAIAPGVTTDEIDRVVHEAAIERDCYPSPLGYYKFPKSCCTSVNEVICHGIPDMRKLEDGDLCNVDVTVFHRGFHGDLNETFFTGTKVDKDSQMLTRVTYECLEKAIAIVRPGVKFREIGNVIQKHANANGLSVVRTFTGHGIHRLFHTAPNIPHFAGNSTPGVMQAGNAFTIEPMINLGVHTDDRWPDDWTAVTSDGKRSAQFEQTLLVTDNGCEILTQRSGGKPCIYLFLPAALSSIRNSQDDSSIDCDSLPSQSDFFSSQQLDMVCHHRKMWMEEREARISIEMGEKPTKKQASYLKAIEKCTRENCVRAGVKRPKRATPRKTIRREVRMMSREERKAVFEAMNILKNTEVDNITAWDLHTLVHYPDSAPGAHWGPAFLPWHREFLRQFEIALQKERDIAFLPYWDSTLDQGLPRPADSVLWSDELLGNGNGYVKTGPFKDWETNVLMPLSEVPVKRLYRSTGGRPNDRLLSPRDIEWIESRGNYSDLTFCHDKTFESMHGLSHVWVGGFMFVIRVSPNDPSFYMHHAFVDSLWERFRQKQQTRDQRESEYAKKTCSKLQQLDAQMKPFGITNRDGLSNRYTDEWYEYEPIRHCSSDRPNCDSTYLFCDEKQWGSCRLPPRVELAKRLQKTPSNSAEEPHKESTSRLARGVVWTKTLLIDEDGRGIRDTLASVTVDYGEGPTATVYMNHTLEYPELPGMVYIPLPKVHGDDRLRITVTARDAYGRYCQPQCYNSTVERHHVCEGTLTLSSSLSHSTPISFTHDPNSRRFLDADLSVHPRLVSVTPPYLVFACSRKMITSGMIWSIANSEKPPRDSEEHVFIRVSLSRNDMDDLEVESSSLLGRDTWKSPVQFATSPVDPSILFVRVPNPELHPEGVSVRVSFLHHGSRIGCIVKCTSEDGWSEECDGIVSLHQDPTRSSESTFSSDPSVLPLLGWKMQFHPSTWTHRVPYLSFTC</sequence>
<dbReference type="InterPro" id="IPR036005">
    <property type="entry name" value="Creatinase/aminopeptidase-like"/>
</dbReference>
<dbReference type="GO" id="GO:0006508">
    <property type="term" value="P:proteolysis"/>
    <property type="evidence" value="ECO:0007669"/>
    <property type="project" value="UniProtKB-KW"/>
</dbReference>
<dbReference type="InterPro" id="IPR031615">
    <property type="entry name" value="Zfn-C6H2"/>
</dbReference>
<organism evidence="11 12">
    <name type="scientific">Pristionchus pacificus</name>
    <name type="common">Parasitic nematode worm</name>
    <dbReference type="NCBI Taxonomy" id="54126"/>
    <lineage>
        <taxon>Eukaryota</taxon>
        <taxon>Metazoa</taxon>
        <taxon>Ecdysozoa</taxon>
        <taxon>Nematoda</taxon>
        <taxon>Chromadorea</taxon>
        <taxon>Rhabditida</taxon>
        <taxon>Rhabditina</taxon>
        <taxon>Diplogasteromorpha</taxon>
        <taxon>Diplogasteroidea</taxon>
        <taxon>Neodiplogasteridae</taxon>
        <taxon>Pristionchus</taxon>
    </lineage>
</organism>
<dbReference type="GO" id="GO:0004239">
    <property type="term" value="F:initiator methionyl aminopeptidase activity"/>
    <property type="evidence" value="ECO:0007669"/>
    <property type="project" value="UniProtKB-UniRule"/>
</dbReference>
<comment type="subcellular location">
    <subcellularLocation>
        <location evidence="8">Cytoplasm</location>
    </subcellularLocation>
</comment>
<keyword evidence="1 8" id="KW-0031">Aminopeptidase</keyword>
<evidence type="ECO:0000256" key="7">
    <source>
        <dbReference type="ARBA" id="ARBA00022833"/>
    </source>
</evidence>
<evidence type="ECO:0000256" key="4">
    <source>
        <dbReference type="ARBA" id="ARBA00022723"/>
    </source>
</evidence>
<dbReference type="Pfam" id="PF15801">
    <property type="entry name" value="zf-C6H2"/>
    <property type="match status" value="1"/>
</dbReference>
<evidence type="ECO:0000256" key="8">
    <source>
        <dbReference type="HAMAP-Rule" id="MF_03174"/>
    </source>
</evidence>
<comment type="catalytic activity">
    <reaction evidence="8 10">
        <text>Release of N-terminal amino acids, preferentially methionine, from peptides and arylamides.</text>
        <dbReference type="EC" id="3.4.11.18"/>
    </reaction>
</comment>
<evidence type="ECO:0000256" key="2">
    <source>
        <dbReference type="ARBA" id="ARBA00022490"/>
    </source>
</evidence>
<keyword evidence="7" id="KW-0862">Zinc</keyword>
<dbReference type="Proteomes" id="UP000005239">
    <property type="component" value="Unassembled WGS sequence"/>
</dbReference>
<dbReference type="GO" id="GO:0070006">
    <property type="term" value="F:metalloaminopeptidase activity"/>
    <property type="evidence" value="ECO:0000318"/>
    <property type="project" value="GO_Central"/>
</dbReference>
<dbReference type="EC" id="3.4.11.18" evidence="10"/>
<protein>
    <recommendedName>
        <fullName evidence="10">Methionine aminopeptidase</fullName>
        <ecNumber evidence="10">3.4.11.18</ecNumber>
    </recommendedName>
</protein>
<comment type="cofactor">
    <cofactor evidence="10">
        <name>Co(2+)</name>
        <dbReference type="ChEBI" id="CHEBI:48828"/>
    </cofactor>
    <cofactor evidence="10">
        <name>Zn(2+)</name>
        <dbReference type="ChEBI" id="CHEBI:29105"/>
    </cofactor>
    <cofactor evidence="10">
        <name>Mn(2+)</name>
        <dbReference type="ChEBI" id="CHEBI:29035"/>
    </cofactor>
    <cofactor evidence="10">
        <name>Fe(2+)</name>
        <dbReference type="ChEBI" id="CHEBI:29033"/>
    </cofactor>
    <text evidence="10">Binds 2 divalent metal cations per subunit. Has a high-affinity and a low affinity metal-binding site. The true nature of the physiological cofactor is under debate. The enzyme is active with cobalt, zinc, manganese or divalent iron ions.</text>
</comment>
<dbReference type="InterPro" id="IPR001714">
    <property type="entry name" value="Pept_M24_MAP"/>
</dbReference>
<dbReference type="PROSITE" id="PS52013">
    <property type="entry name" value="ZF_C6H2"/>
    <property type="match status" value="1"/>
</dbReference>
<dbReference type="Gene3D" id="3.90.230.10">
    <property type="entry name" value="Creatinase/methionine aminopeptidase superfamily"/>
    <property type="match status" value="1"/>
</dbReference>
<gene>
    <name evidence="11" type="primary">WBGene00096814</name>
</gene>
<feature type="binding site" evidence="8">
    <location>
        <position position="279"/>
    </location>
    <ligand>
        <name>Zn(2+)</name>
        <dbReference type="ChEBI" id="CHEBI:29105"/>
        <label>4</label>
        <note>catalytic</note>
    </ligand>
</feature>
<evidence type="ECO:0000256" key="3">
    <source>
        <dbReference type="ARBA" id="ARBA00022670"/>
    </source>
</evidence>
<evidence type="ECO:0000256" key="1">
    <source>
        <dbReference type="ARBA" id="ARBA00022438"/>
    </source>
</evidence>
<dbReference type="PANTHER" id="PTHR43330:SF7">
    <property type="entry name" value="METHIONINE AMINOPEPTIDASE 1"/>
    <property type="match status" value="1"/>
</dbReference>
<evidence type="ECO:0000256" key="9">
    <source>
        <dbReference type="PROSITE-ProRule" id="PRU01357"/>
    </source>
</evidence>
<dbReference type="CDD" id="cd01086">
    <property type="entry name" value="MetAP1"/>
    <property type="match status" value="1"/>
</dbReference>
<comment type="function">
    <text evidence="8 10">Cotranslationally removes the N-terminal methionine from nascent proteins. The N-terminal methionine is often cleaved when the second residue in the primary sequence is small and uncharged (Met-Ala-, Cys, Gly, Pro, Ser, Thr, or Val).</text>
</comment>
<dbReference type="Pfam" id="PF00557">
    <property type="entry name" value="Peptidase_M24"/>
    <property type="match status" value="1"/>
</dbReference>
<dbReference type="PRINTS" id="PR00599">
    <property type="entry name" value="MAPEPTIDASE"/>
</dbReference>
<feature type="binding site" evidence="8">
    <location>
        <position position="215"/>
    </location>
    <ligand>
        <name>Zn(2+)</name>
        <dbReference type="ChEBI" id="CHEBI:29105"/>
        <label>3</label>
    </ligand>
</feature>
<dbReference type="NCBIfam" id="TIGR00500">
    <property type="entry name" value="met_pdase_I"/>
    <property type="match status" value="1"/>
</dbReference>
<feature type="binding site" evidence="8">
    <location>
        <position position="187"/>
    </location>
    <ligand>
        <name>a protein</name>
        <dbReference type="ChEBI" id="CHEBI:16541"/>
    </ligand>
    <ligandPart>
        <name>N-terminal L-methionine residue</name>
        <dbReference type="ChEBI" id="CHEBI:64731"/>
    </ligandPart>
</feature>
<dbReference type="Pfam" id="PF00264">
    <property type="entry name" value="Tyrosinase"/>
    <property type="match status" value="1"/>
</dbReference>
<comment type="subunit">
    <text evidence="8">Associates with the 60S ribosomal subunit of the 80S translational complex.</text>
</comment>
<feature type="binding site" evidence="8">
    <location>
        <position position="215"/>
    </location>
    <ligand>
        <name>Zn(2+)</name>
        <dbReference type="ChEBI" id="CHEBI:29105"/>
        <label>4</label>
        <note>catalytic</note>
    </ligand>
</feature>
<dbReference type="InterPro" id="IPR008922">
    <property type="entry name" value="Di-copper_centre_dom_sf"/>
</dbReference>
<dbReference type="GO" id="GO:0016491">
    <property type="term" value="F:oxidoreductase activity"/>
    <property type="evidence" value="ECO:0007669"/>
    <property type="project" value="InterPro"/>
</dbReference>